<dbReference type="AlphaFoldDB" id="X0SU64"/>
<gene>
    <name evidence="1" type="ORF">S01H1_16705</name>
</gene>
<evidence type="ECO:0000313" key="1">
    <source>
        <dbReference type="EMBL" id="GAF67360.1"/>
    </source>
</evidence>
<organism evidence="1">
    <name type="scientific">marine sediment metagenome</name>
    <dbReference type="NCBI Taxonomy" id="412755"/>
    <lineage>
        <taxon>unclassified sequences</taxon>
        <taxon>metagenomes</taxon>
        <taxon>ecological metagenomes</taxon>
    </lineage>
</organism>
<name>X0SU64_9ZZZZ</name>
<protein>
    <submittedName>
        <fullName evidence="1">Uncharacterized protein</fullName>
    </submittedName>
</protein>
<comment type="caution">
    <text evidence="1">The sequence shown here is derived from an EMBL/GenBank/DDBJ whole genome shotgun (WGS) entry which is preliminary data.</text>
</comment>
<sequence>MAVTAQNGILSFGAQTAKDSVSATYYQHRAADIDLGIQSDDRLGPPEIGGIAVPTIPYRAGVLAAGGATIHPRLEDTFGWLLHGAVGAVTSTQDENVFGTVDTGYWHHEFTLPTPSTELPFMTFRKEIPAATSGDELGEIYENSKITSMAFMLPNDGLIQARVDVLGTAEETQYADPAGWTYENTLMEDYQSI</sequence>
<accession>X0SU64</accession>
<proteinExistence type="predicted"/>
<reference evidence="1" key="1">
    <citation type="journal article" date="2014" name="Front. Microbiol.">
        <title>High frequency of phylogenetically diverse reductive dehalogenase-homologous genes in deep subseafloor sedimentary metagenomes.</title>
        <authorList>
            <person name="Kawai M."/>
            <person name="Futagami T."/>
            <person name="Toyoda A."/>
            <person name="Takaki Y."/>
            <person name="Nishi S."/>
            <person name="Hori S."/>
            <person name="Arai W."/>
            <person name="Tsubouchi T."/>
            <person name="Morono Y."/>
            <person name="Uchiyama I."/>
            <person name="Ito T."/>
            <person name="Fujiyama A."/>
            <person name="Inagaki F."/>
            <person name="Takami H."/>
        </authorList>
    </citation>
    <scope>NUCLEOTIDE SEQUENCE</scope>
    <source>
        <strain evidence="1">Expedition CK06-06</strain>
    </source>
</reference>
<feature type="non-terminal residue" evidence="1">
    <location>
        <position position="193"/>
    </location>
</feature>
<dbReference type="EMBL" id="BARS01008803">
    <property type="protein sequence ID" value="GAF67360.1"/>
    <property type="molecule type" value="Genomic_DNA"/>
</dbReference>